<keyword evidence="2" id="KW-0614">Plasmid</keyword>
<dbReference type="InterPro" id="IPR036249">
    <property type="entry name" value="Thioredoxin-like_sf"/>
</dbReference>
<evidence type="ECO:0000259" key="1">
    <source>
        <dbReference type="PROSITE" id="PS51352"/>
    </source>
</evidence>
<name>A0A0A8KXV1_9ZZZZ</name>
<dbReference type="PROSITE" id="PS51352">
    <property type="entry name" value="THIOREDOXIN_2"/>
    <property type="match status" value="1"/>
</dbReference>
<feature type="domain" description="Thioredoxin" evidence="1">
    <location>
        <begin position="181"/>
        <end position="342"/>
    </location>
</feature>
<dbReference type="GO" id="GO:0016491">
    <property type="term" value="F:oxidoreductase activity"/>
    <property type="evidence" value="ECO:0007669"/>
    <property type="project" value="InterPro"/>
</dbReference>
<gene>
    <name evidence="2" type="ORF">WWTP_pFosmid_2F_0001</name>
</gene>
<dbReference type="EMBL" id="HG796239">
    <property type="protein sequence ID" value="CDL65389.1"/>
    <property type="molecule type" value="Genomic_DNA"/>
</dbReference>
<accession>A0A0A8KXV1</accession>
<organism evidence="2">
    <name type="scientific">wastewater metagenome</name>
    <dbReference type="NCBI Taxonomy" id="527639"/>
    <lineage>
        <taxon>unclassified sequences</taxon>
        <taxon>metagenomes</taxon>
        <taxon>ecological metagenomes</taxon>
    </lineage>
</organism>
<evidence type="ECO:0000313" key="2">
    <source>
        <dbReference type="EMBL" id="CDL65389.1"/>
    </source>
</evidence>
<proteinExistence type="predicted"/>
<dbReference type="AlphaFoldDB" id="A0A0A8KXV1"/>
<dbReference type="InterPro" id="IPR013766">
    <property type="entry name" value="Thioredoxin_domain"/>
</dbReference>
<dbReference type="CDD" id="cd02966">
    <property type="entry name" value="TlpA_like_family"/>
    <property type="match status" value="1"/>
</dbReference>
<dbReference type="SUPFAM" id="SSF52833">
    <property type="entry name" value="Thioredoxin-like"/>
    <property type="match status" value="1"/>
</dbReference>
<dbReference type="PANTHER" id="PTHR42852:SF13">
    <property type="entry name" value="PROTEIN DIPZ"/>
    <property type="match status" value="1"/>
</dbReference>
<dbReference type="Gene3D" id="3.40.30.10">
    <property type="entry name" value="Glutaredoxin"/>
    <property type="match status" value="1"/>
</dbReference>
<dbReference type="PANTHER" id="PTHR42852">
    <property type="entry name" value="THIOL:DISULFIDE INTERCHANGE PROTEIN DSBE"/>
    <property type="match status" value="1"/>
</dbReference>
<sequence length="343" mass="38073">MEILTGDNIYTVKEVSRRGDSLFVTMPLFSSGFSLAIHDGIMEGKFIRATYNMDVKAWPGIGKRFLSEPSESSSLISGRWLINLGEREIIGEFSENSGRVTGSFLTPSGDYRFFEGVLDQSGELMLSCFDGGFIRLFKAKLEGNDSLSDVKLYSGFNNLESGYGKRSENAELPDAYAVTGMKKGYTTFGFSFPDLNGKAVSLKDDRFKDKVVILQISGSWCPNCLDESKFLAEMKGRYEPSLEVIALAFERSEEYSTAKSEAMKLVEAAGINYDVLVTGHSPSTLKEALPELDNFKAFPTTIYIDKKGNVRRIHSGFNGPGTGVHYKKFSEEFTLFIENLIAE</sequence>
<geneLocation type="plasmid" evidence="2">
    <name>fosmid 2F</name>
</geneLocation>
<dbReference type="Pfam" id="PF08534">
    <property type="entry name" value="Redoxin"/>
    <property type="match status" value="1"/>
</dbReference>
<protein>
    <submittedName>
        <fullName evidence="2">Redoxin domain-containing protein</fullName>
    </submittedName>
</protein>
<dbReference type="InterPro" id="IPR013740">
    <property type="entry name" value="Redoxin"/>
</dbReference>
<reference evidence="2" key="1">
    <citation type="journal article" date="2015" name="Res. Microbiol.">
        <title>New FeFe-hydrogenase genes identified in a metagenomic fosmid library from a municipal wastewater treatment plant as revealed by high-throughput sequencing.</title>
        <authorList>
            <person name="Tomazetto G."/>
            <person name="Wibberg D."/>
            <person name="Schluter A."/>
            <person name="Oliveira V.M."/>
        </authorList>
    </citation>
    <scope>NUCLEOTIDE SEQUENCE</scope>
    <source>
        <plasmid evidence="2">fosmid 2F</plasmid>
    </source>
</reference>
<dbReference type="InterPro" id="IPR050553">
    <property type="entry name" value="Thioredoxin_ResA/DsbE_sf"/>
</dbReference>